<keyword evidence="1 3" id="KW-0808">Transferase</keyword>
<dbReference type="AlphaFoldDB" id="K1PC69"/>
<dbReference type="InterPro" id="IPR036873">
    <property type="entry name" value="Rhodanese-like_dom_sf"/>
</dbReference>
<gene>
    <name evidence="3" type="ORF">CGI_10009926</name>
</gene>
<dbReference type="SMART" id="SM00450">
    <property type="entry name" value="RHOD"/>
    <property type="match status" value="1"/>
</dbReference>
<protein>
    <submittedName>
        <fullName evidence="3">3-mercaptopyruvate sulfurtransferase</fullName>
    </submittedName>
</protein>
<dbReference type="SUPFAM" id="SSF52821">
    <property type="entry name" value="Rhodanese/Cell cycle control phosphatase"/>
    <property type="match status" value="1"/>
</dbReference>
<dbReference type="Pfam" id="PF00581">
    <property type="entry name" value="Rhodanese"/>
    <property type="match status" value="1"/>
</dbReference>
<accession>K1PC69</accession>
<dbReference type="GO" id="GO:0004792">
    <property type="term" value="F:thiosulfate-cyanide sulfurtransferase activity"/>
    <property type="evidence" value="ECO:0007669"/>
    <property type="project" value="TreeGrafter"/>
</dbReference>
<dbReference type="InParanoid" id="K1PC69"/>
<dbReference type="GO" id="GO:0005739">
    <property type="term" value="C:mitochondrion"/>
    <property type="evidence" value="ECO:0007669"/>
    <property type="project" value="TreeGrafter"/>
</dbReference>
<dbReference type="PROSITE" id="PS50206">
    <property type="entry name" value="RHODANESE_3"/>
    <property type="match status" value="1"/>
</dbReference>
<keyword evidence="2" id="KW-0677">Repeat</keyword>
<proteinExistence type="predicted"/>
<dbReference type="Gene3D" id="3.40.250.10">
    <property type="entry name" value="Rhodanese-like domain"/>
    <property type="match status" value="1"/>
</dbReference>
<dbReference type="InterPro" id="IPR001763">
    <property type="entry name" value="Rhodanese-like_dom"/>
</dbReference>
<reference evidence="3" key="1">
    <citation type="journal article" date="2012" name="Nature">
        <title>The oyster genome reveals stress adaptation and complexity of shell formation.</title>
        <authorList>
            <person name="Zhang G."/>
            <person name="Fang X."/>
            <person name="Guo X."/>
            <person name="Li L."/>
            <person name="Luo R."/>
            <person name="Xu F."/>
            <person name="Yang P."/>
            <person name="Zhang L."/>
            <person name="Wang X."/>
            <person name="Qi H."/>
            <person name="Xiong Z."/>
            <person name="Que H."/>
            <person name="Xie Y."/>
            <person name="Holland P.W."/>
            <person name="Paps J."/>
            <person name="Zhu Y."/>
            <person name="Wu F."/>
            <person name="Chen Y."/>
            <person name="Wang J."/>
            <person name="Peng C."/>
            <person name="Meng J."/>
            <person name="Yang L."/>
            <person name="Liu J."/>
            <person name="Wen B."/>
            <person name="Zhang N."/>
            <person name="Huang Z."/>
            <person name="Zhu Q."/>
            <person name="Feng Y."/>
            <person name="Mount A."/>
            <person name="Hedgecock D."/>
            <person name="Xu Z."/>
            <person name="Liu Y."/>
            <person name="Domazet-Loso T."/>
            <person name="Du Y."/>
            <person name="Sun X."/>
            <person name="Zhang S."/>
            <person name="Liu B."/>
            <person name="Cheng P."/>
            <person name="Jiang X."/>
            <person name="Li J."/>
            <person name="Fan D."/>
            <person name="Wang W."/>
            <person name="Fu W."/>
            <person name="Wang T."/>
            <person name="Wang B."/>
            <person name="Zhang J."/>
            <person name="Peng Z."/>
            <person name="Li Y."/>
            <person name="Li N."/>
            <person name="Wang J."/>
            <person name="Chen M."/>
            <person name="He Y."/>
            <person name="Tan F."/>
            <person name="Song X."/>
            <person name="Zheng Q."/>
            <person name="Huang R."/>
            <person name="Yang H."/>
            <person name="Du X."/>
            <person name="Chen L."/>
            <person name="Yang M."/>
            <person name="Gaffney P.M."/>
            <person name="Wang S."/>
            <person name="Luo L."/>
            <person name="She Z."/>
            <person name="Ming Y."/>
            <person name="Huang W."/>
            <person name="Zhang S."/>
            <person name="Huang B."/>
            <person name="Zhang Y."/>
            <person name="Qu T."/>
            <person name="Ni P."/>
            <person name="Miao G."/>
            <person name="Wang J."/>
            <person name="Wang Q."/>
            <person name="Steinberg C.E."/>
            <person name="Wang H."/>
            <person name="Li N."/>
            <person name="Qian L."/>
            <person name="Zhang G."/>
            <person name="Li Y."/>
            <person name="Yang H."/>
            <person name="Liu X."/>
            <person name="Wang J."/>
            <person name="Yin Y."/>
            <person name="Wang J."/>
        </authorList>
    </citation>
    <scope>NUCLEOTIDE SEQUENCE [LARGE SCALE GENOMIC DNA]</scope>
    <source>
        <strain evidence="3">05x7-T-G4-1.051#20</strain>
    </source>
</reference>
<evidence type="ECO:0000256" key="2">
    <source>
        <dbReference type="ARBA" id="ARBA00022737"/>
    </source>
</evidence>
<dbReference type="PANTHER" id="PTHR11364:SF27">
    <property type="entry name" value="SULFURTRANSFERASE"/>
    <property type="match status" value="1"/>
</dbReference>
<keyword evidence="3" id="KW-0670">Pyruvate</keyword>
<dbReference type="HOGENOM" id="CLU_1972619_0_0_1"/>
<dbReference type="EMBL" id="JH815925">
    <property type="protein sequence ID" value="EKC19053.1"/>
    <property type="molecule type" value="Genomic_DNA"/>
</dbReference>
<name>K1PC69_MAGGI</name>
<evidence type="ECO:0000256" key="1">
    <source>
        <dbReference type="ARBA" id="ARBA00022679"/>
    </source>
</evidence>
<organism evidence="3">
    <name type="scientific">Magallana gigas</name>
    <name type="common">Pacific oyster</name>
    <name type="synonym">Crassostrea gigas</name>
    <dbReference type="NCBI Taxonomy" id="29159"/>
    <lineage>
        <taxon>Eukaryota</taxon>
        <taxon>Metazoa</taxon>
        <taxon>Spiralia</taxon>
        <taxon>Lophotrochozoa</taxon>
        <taxon>Mollusca</taxon>
        <taxon>Bivalvia</taxon>
        <taxon>Autobranchia</taxon>
        <taxon>Pteriomorphia</taxon>
        <taxon>Ostreida</taxon>
        <taxon>Ostreoidea</taxon>
        <taxon>Ostreidae</taxon>
        <taxon>Magallana</taxon>
    </lineage>
</organism>
<sequence>MDPQKLFHTLMIPQYGDIEQLKNIHSISESRNGHIPGSLNIPYKLFFNENMTFKSKEEIEDLFEDAGVDMNKPIVSSCFLGLTGVAINLTSHMMGKPDTALYYGSWNEWRLRADPEECETGPPRLKA</sequence>
<dbReference type="InterPro" id="IPR045078">
    <property type="entry name" value="TST/MPST-like"/>
</dbReference>
<evidence type="ECO:0000313" key="3">
    <source>
        <dbReference type="EMBL" id="EKC19053.1"/>
    </source>
</evidence>
<dbReference type="PANTHER" id="PTHR11364">
    <property type="entry name" value="THIOSULFATE SULFERTANSFERASE"/>
    <property type="match status" value="1"/>
</dbReference>